<evidence type="ECO:0000256" key="5">
    <source>
        <dbReference type="ARBA" id="ARBA00022801"/>
    </source>
</evidence>
<dbReference type="PROSITE" id="PS00039">
    <property type="entry name" value="DEAD_ATP_HELICASE"/>
    <property type="match status" value="1"/>
</dbReference>
<dbReference type="SMART" id="SM00487">
    <property type="entry name" value="DEXDc"/>
    <property type="match status" value="1"/>
</dbReference>
<evidence type="ECO:0000256" key="4">
    <source>
        <dbReference type="ARBA" id="ARBA00022741"/>
    </source>
</evidence>
<evidence type="ECO:0000256" key="14">
    <source>
        <dbReference type="ARBA" id="ARBA00047984"/>
    </source>
</evidence>
<evidence type="ECO:0000256" key="1">
    <source>
        <dbReference type="ARBA" id="ARBA00004604"/>
    </source>
</evidence>
<keyword evidence="22" id="KW-1185">Reference proteome</keyword>
<dbReference type="Proteomes" id="UP000242525">
    <property type="component" value="Unassembled WGS sequence"/>
</dbReference>
<name>A0A0J9X5S4_GEOCN</name>
<comment type="caution">
    <text evidence="21">The sequence shown here is derived from an EMBL/GenBank/DDBJ whole genome shotgun (WGS) entry which is preliminary data.</text>
</comment>
<evidence type="ECO:0000256" key="17">
    <source>
        <dbReference type="SAM" id="MobiDB-lite"/>
    </source>
</evidence>
<dbReference type="InterPro" id="IPR001650">
    <property type="entry name" value="Helicase_C-like"/>
</dbReference>
<dbReference type="InterPro" id="IPR027417">
    <property type="entry name" value="P-loop_NTPase"/>
</dbReference>
<dbReference type="OrthoDB" id="10259843at2759"/>
<feature type="compositionally biased region" description="Basic and acidic residues" evidence="17">
    <location>
        <begin position="696"/>
        <end position="715"/>
    </location>
</feature>
<keyword evidence="5 16" id="KW-0378">Hydrolase</keyword>
<comment type="function">
    <text evidence="10">ATP-binding RNA helicase involved in ribosome assembly.</text>
</comment>
<dbReference type="EMBL" id="CCBN010000003">
    <property type="protein sequence ID" value="CDO52487.1"/>
    <property type="molecule type" value="Genomic_DNA"/>
</dbReference>
<feature type="compositionally biased region" description="Acidic residues" evidence="17">
    <location>
        <begin position="18"/>
        <end position="34"/>
    </location>
</feature>
<protein>
    <recommendedName>
        <fullName evidence="12">ATP-dependent RNA helicase DRS1</fullName>
        <ecNumber evidence="2">3.6.4.13</ecNumber>
    </recommendedName>
    <alternativeName>
        <fullName evidence="13">ATP-dependent RNA helicase drs1</fullName>
    </alternativeName>
</protein>
<reference evidence="21" key="1">
    <citation type="submission" date="2014-03" db="EMBL/GenBank/DDBJ databases">
        <authorList>
            <person name="Casaregola S."/>
        </authorList>
    </citation>
    <scope>NUCLEOTIDE SEQUENCE [LARGE SCALE GENOMIC DNA]</scope>
    <source>
        <strain evidence="21">CLIB 918</strain>
    </source>
</reference>
<dbReference type="InterPro" id="IPR014001">
    <property type="entry name" value="Helicase_ATP-bd"/>
</dbReference>
<dbReference type="Gene3D" id="3.40.50.300">
    <property type="entry name" value="P-loop containing nucleotide triphosphate hydrolases"/>
    <property type="match status" value="2"/>
</dbReference>
<dbReference type="GO" id="GO:0005730">
    <property type="term" value="C:nucleolus"/>
    <property type="evidence" value="ECO:0007669"/>
    <property type="project" value="UniProtKB-SubCell"/>
</dbReference>
<dbReference type="InterPro" id="IPR050079">
    <property type="entry name" value="DEAD_box_RNA_helicase"/>
</dbReference>
<gene>
    <name evidence="21" type="ORF">BN980_GECA03s02705g</name>
</gene>
<feature type="compositionally biased region" description="Basic and acidic residues" evidence="17">
    <location>
        <begin position="35"/>
        <end position="47"/>
    </location>
</feature>
<keyword evidence="4 16" id="KW-0547">Nucleotide-binding</keyword>
<proteinExistence type="inferred from homology"/>
<dbReference type="Pfam" id="PF00270">
    <property type="entry name" value="DEAD"/>
    <property type="match status" value="1"/>
</dbReference>
<keyword evidence="3" id="KW-0690">Ribosome biogenesis</keyword>
<feature type="compositionally biased region" description="Acidic residues" evidence="17">
    <location>
        <begin position="171"/>
        <end position="199"/>
    </location>
</feature>
<keyword evidence="6 16" id="KW-0347">Helicase</keyword>
<organism evidence="21 22">
    <name type="scientific">Geotrichum candidum</name>
    <name type="common">Oospora lactis</name>
    <name type="synonym">Dipodascus geotrichum</name>
    <dbReference type="NCBI Taxonomy" id="1173061"/>
    <lineage>
        <taxon>Eukaryota</taxon>
        <taxon>Fungi</taxon>
        <taxon>Dikarya</taxon>
        <taxon>Ascomycota</taxon>
        <taxon>Saccharomycotina</taxon>
        <taxon>Dipodascomycetes</taxon>
        <taxon>Dipodascales</taxon>
        <taxon>Dipodascaceae</taxon>
        <taxon>Geotrichum</taxon>
    </lineage>
</organism>
<feature type="domain" description="DEAD-box RNA helicase Q" evidence="20">
    <location>
        <begin position="222"/>
        <end position="250"/>
    </location>
</feature>
<keyword evidence="8" id="KW-0694">RNA-binding</keyword>
<dbReference type="Pfam" id="PF00271">
    <property type="entry name" value="Helicase_C"/>
    <property type="match status" value="1"/>
</dbReference>
<dbReference type="GO" id="GO:0003724">
    <property type="term" value="F:RNA helicase activity"/>
    <property type="evidence" value="ECO:0007669"/>
    <property type="project" value="UniProtKB-EC"/>
</dbReference>
<evidence type="ECO:0000259" key="20">
    <source>
        <dbReference type="PROSITE" id="PS51195"/>
    </source>
</evidence>
<evidence type="ECO:0000256" key="13">
    <source>
        <dbReference type="ARBA" id="ARBA00044094"/>
    </source>
</evidence>
<dbReference type="GO" id="GO:0005829">
    <property type="term" value="C:cytosol"/>
    <property type="evidence" value="ECO:0007669"/>
    <property type="project" value="TreeGrafter"/>
</dbReference>
<evidence type="ECO:0000256" key="3">
    <source>
        <dbReference type="ARBA" id="ARBA00022517"/>
    </source>
</evidence>
<evidence type="ECO:0000256" key="2">
    <source>
        <dbReference type="ARBA" id="ARBA00012552"/>
    </source>
</evidence>
<sequence length="746" mass="83629">MAPKAKQSPEDFVLTISDTEDAPNFEESSDEELGKEELKPEPKETKKAGKKAGKKAKKQQQDSEEEKEKEKENDVDPDFQFDLDGFATTNLEEEEGWNFGGDANKQDLSTSVDLDDIIRQKGGLEAYESEEDEEEEEDEDDDDLALDGFGMGAGEAQAKKEEEDKEKEGADNEEEEKVDEDEEEEEEADKAEEKVEEDTAEEIANFYAPSDETETAKQSIHTSFQTLNLSRPVMKGLSSLNYATPSPIQSAVIPVAVMGKDVVAGAVTGSGKTAAYLIPILERLVYLPRKVPATRVVVLTPTRELAIQVADVGKKLGQYISGMRFGLAVGGLNLRVQEQELKTRPDIVIATPGRFIDHVRNSPSFQVDSVEILVVDEADRMLEEGFQKELTEILQLIPTKRQTLLFSATMNNRIKDLVQLSLHRPVRIMINPPKQAAGGLIQEFVRVRTKRTEQKPAVLAWLLKKLSTSQRVIVFVARKETAHKLRIVLGLLGMKIGELHGALTQEQRLQSVTNFKNLTVPVLICTDLASRGLDIPKIEVVINYDMPKTYEVYLHRVGRTARAGREGKSISLVGEAGAERAIVKESIKSVNAAKDKGSKIVGRNVDWPEIEKLFSIINDKEDTIAEILEEEKTQKLIVQAERDIRKSENLIKHEAEIKSRPKRTWFESEAEKKQDKTNNSKRQRSDGGDSGFKSAFDAEPRMYKKTKKDRDENQKRGKNPSKGKPKAKKNDKKTQAKIARAKKYKK</sequence>
<dbReference type="InterPro" id="IPR014014">
    <property type="entry name" value="RNA_helicase_DEAD_Q_motif"/>
</dbReference>
<comment type="catalytic activity">
    <reaction evidence="14">
        <text>ATP + H2O = ADP + phosphate + H(+)</text>
        <dbReference type="Rhea" id="RHEA:13065"/>
        <dbReference type="ChEBI" id="CHEBI:15377"/>
        <dbReference type="ChEBI" id="CHEBI:15378"/>
        <dbReference type="ChEBI" id="CHEBI:30616"/>
        <dbReference type="ChEBI" id="CHEBI:43474"/>
        <dbReference type="ChEBI" id="CHEBI:456216"/>
        <dbReference type="EC" id="3.6.4.13"/>
    </reaction>
</comment>
<dbReference type="GO" id="GO:0003723">
    <property type="term" value="F:RNA binding"/>
    <property type="evidence" value="ECO:0007669"/>
    <property type="project" value="UniProtKB-KW"/>
</dbReference>
<evidence type="ECO:0000259" key="18">
    <source>
        <dbReference type="PROSITE" id="PS51192"/>
    </source>
</evidence>
<evidence type="ECO:0000313" key="21">
    <source>
        <dbReference type="EMBL" id="CDO52487.1"/>
    </source>
</evidence>
<dbReference type="GO" id="GO:0005524">
    <property type="term" value="F:ATP binding"/>
    <property type="evidence" value="ECO:0007669"/>
    <property type="project" value="UniProtKB-KW"/>
</dbReference>
<evidence type="ECO:0000256" key="6">
    <source>
        <dbReference type="ARBA" id="ARBA00022806"/>
    </source>
</evidence>
<keyword evidence="9" id="KW-0539">Nucleus</keyword>
<feature type="compositionally biased region" description="Basic residues" evidence="17">
    <location>
        <begin position="48"/>
        <end position="58"/>
    </location>
</feature>
<accession>A0A0J9X5S4</accession>
<dbReference type="InterPro" id="IPR000629">
    <property type="entry name" value="RNA-helicase_DEAD-box_CS"/>
</dbReference>
<feature type="region of interest" description="Disordered" evidence="17">
    <location>
        <begin position="661"/>
        <end position="746"/>
    </location>
</feature>
<dbReference type="AlphaFoldDB" id="A0A0J9X5S4"/>
<dbReference type="FunFam" id="3.40.50.300:FF:000842">
    <property type="entry name" value="ATP-dependent RNA helicase DRS1"/>
    <property type="match status" value="1"/>
</dbReference>
<evidence type="ECO:0000256" key="8">
    <source>
        <dbReference type="ARBA" id="ARBA00022884"/>
    </source>
</evidence>
<comment type="similarity">
    <text evidence="11">Belongs to the DEAD box helicase family. DDX27/DRS1 subfamily.</text>
</comment>
<dbReference type="CDD" id="cd18787">
    <property type="entry name" value="SF2_C_DEAD"/>
    <property type="match status" value="1"/>
</dbReference>
<evidence type="ECO:0000256" key="9">
    <source>
        <dbReference type="ARBA" id="ARBA00023242"/>
    </source>
</evidence>
<evidence type="ECO:0000256" key="11">
    <source>
        <dbReference type="ARBA" id="ARBA00043999"/>
    </source>
</evidence>
<evidence type="ECO:0000256" key="12">
    <source>
        <dbReference type="ARBA" id="ARBA00044078"/>
    </source>
</evidence>
<dbReference type="PROSITE" id="PS51194">
    <property type="entry name" value="HELICASE_CTER"/>
    <property type="match status" value="1"/>
</dbReference>
<feature type="short sequence motif" description="Q motif" evidence="15">
    <location>
        <begin position="222"/>
        <end position="250"/>
    </location>
</feature>
<feature type="domain" description="Helicase C-terminal" evidence="19">
    <location>
        <begin position="458"/>
        <end position="606"/>
    </location>
</feature>
<dbReference type="PROSITE" id="PS51192">
    <property type="entry name" value="HELICASE_ATP_BIND_1"/>
    <property type="match status" value="1"/>
</dbReference>
<dbReference type="GO" id="GO:0006364">
    <property type="term" value="P:rRNA processing"/>
    <property type="evidence" value="ECO:0007669"/>
    <property type="project" value="UniProtKB-ARBA"/>
</dbReference>
<dbReference type="InterPro" id="IPR011545">
    <property type="entry name" value="DEAD/DEAH_box_helicase_dom"/>
</dbReference>
<keyword evidence="7 16" id="KW-0067">ATP-binding</keyword>
<dbReference type="PANTHER" id="PTHR47959:SF1">
    <property type="entry name" value="ATP-DEPENDENT RNA HELICASE DBPA"/>
    <property type="match status" value="1"/>
</dbReference>
<feature type="region of interest" description="Disordered" evidence="17">
    <location>
        <begin position="1"/>
        <end position="199"/>
    </location>
</feature>
<evidence type="ECO:0000256" key="7">
    <source>
        <dbReference type="ARBA" id="ARBA00022840"/>
    </source>
</evidence>
<feature type="compositionally biased region" description="Basic and acidic residues" evidence="17">
    <location>
        <begin position="157"/>
        <end position="170"/>
    </location>
</feature>
<dbReference type="CDD" id="cd17947">
    <property type="entry name" value="DEADc_DDX27"/>
    <property type="match status" value="1"/>
</dbReference>
<feature type="compositionally biased region" description="Basic and acidic residues" evidence="17">
    <location>
        <begin position="661"/>
        <end position="687"/>
    </location>
</feature>
<evidence type="ECO:0000313" key="22">
    <source>
        <dbReference type="Proteomes" id="UP000242525"/>
    </source>
</evidence>
<dbReference type="STRING" id="1173061.A0A0J9X5S4"/>
<dbReference type="PANTHER" id="PTHR47959">
    <property type="entry name" value="ATP-DEPENDENT RNA HELICASE RHLE-RELATED"/>
    <property type="match status" value="1"/>
</dbReference>
<evidence type="ECO:0000259" key="19">
    <source>
        <dbReference type="PROSITE" id="PS51194"/>
    </source>
</evidence>
<dbReference type="SMART" id="SM00490">
    <property type="entry name" value="HELICc"/>
    <property type="match status" value="1"/>
</dbReference>
<dbReference type="PROSITE" id="PS51195">
    <property type="entry name" value="Q_MOTIF"/>
    <property type="match status" value="1"/>
</dbReference>
<evidence type="ECO:0000256" key="15">
    <source>
        <dbReference type="PROSITE-ProRule" id="PRU00552"/>
    </source>
</evidence>
<dbReference type="GO" id="GO:0016787">
    <property type="term" value="F:hydrolase activity"/>
    <property type="evidence" value="ECO:0007669"/>
    <property type="project" value="UniProtKB-KW"/>
</dbReference>
<feature type="compositionally biased region" description="Acidic residues" evidence="17">
    <location>
        <begin position="127"/>
        <end position="145"/>
    </location>
</feature>
<evidence type="ECO:0000256" key="10">
    <source>
        <dbReference type="ARBA" id="ARBA00043881"/>
    </source>
</evidence>
<dbReference type="EC" id="3.6.4.13" evidence="2"/>
<dbReference type="SUPFAM" id="SSF52540">
    <property type="entry name" value="P-loop containing nucleoside triphosphate hydrolases"/>
    <property type="match status" value="1"/>
</dbReference>
<evidence type="ECO:0000256" key="16">
    <source>
        <dbReference type="RuleBase" id="RU000492"/>
    </source>
</evidence>
<feature type="compositionally biased region" description="Basic residues" evidence="17">
    <location>
        <begin position="716"/>
        <end position="731"/>
    </location>
</feature>
<comment type="subcellular location">
    <subcellularLocation>
        <location evidence="1">Nucleus</location>
        <location evidence="1">Nucleolus</location>
    </subcellularLocation>
</comment>
<feature type="domain" description="Helicase ATP-binding" evidence="18">
    <location>
        <begin position="253"/>
        <end position="428"/>
    </location>
</feature>